<reference evidence="3" key="1">
    <citation type="journal article" date="2019" name="Int. J. Syst. Evol. Microbiol.">
        <title>The Global Catalogue of Microorganisms (GCM) 10K type strain sequencing project: providing services to taxonomists for standard genome sequencing and annotation.</title>
        <authorList>
            <consortium name="The Broad Institute Genomics Platform"/>
            <consortium name="The Broad Institute Genome Sequencing Center for Infectious Disease"/>
            <person name="Wu L."/>
            <person name="Ma J."/>
        </authorList>
    </citation>
    <scope>NUCLEOTIDE SEQUENCE [LARGE SCALE GENOMIC DNA]</scope>
    <source>
        <strain evidence="3">CCUG 61948</strain>
    </source>
</reference>
<evidence type="ECO:0000313" key="2">
    <source>
        <dbReference type="EMBL" id="MFD0799589.1"/>
    </source>
</evidence>
<dbReference type="InterPro" id="IPR001853">
    <property type="entry name" value="DSBA-like_thioredoxin_dom"/>
</dbReference>
<dbReference type="Gene3D" id="3.40.30.10">
    <property type="entry name" value="Glutaredoxin"/>
    <property type="match status" value="1"/>
</dbReference>
<proteinExistence type="predicted"/>
<name>A0ABW3BB73_9FLAO</name>
<evidence type="ECO:0000259" key="1">
    <source>
        <dbReference type="Pfam" id="PF01323"/>
    </source>
</evidence>
<dbReference type="Pfam" id="PF01323">
    <property type="entry name" value="DSBA"/>
    <property type="match status" value="1"/>
</dbReference>
<dbReference type="PANTHER" id="PTHR13887">
    <property type="entry name" value="GLUTATHIONE S-TRANSFERASE KAPPA"/>
    <property type="match status" value="1"/>
</dbReference>
<accession>A0ABW3BB73</accession>
<gene>
    <name evidence="2" type="ORF">ACFQZJ_19115</name>
</gene>
<dbReference type="EMBL" id="JBHTHY010000027">
    <property type="protein sequence ID" value="MFD0799589.1"/>
    <property type="molecule type" value="Genomic_DNA"/>
</dbReference>
<dbReference type="RefSeq" id="WP_379936579.1">
    <property type="nucleotide sequence ID" value="NZ_JBHTHY010000027.1"/>
</dbReference>
<feature type="domain" description="DSBA-like thioredoxin" evidence="1">
    <location>
        <begin position="7"/>
        <end position="206"/>
    </location>
</feature>
<evidence type="ECO:0000313" key="3">
    <source>
        <dbReference type="Proteomes" id="UP001597012"/>
    </source>
</evidence>
<comment type="caution">
    <text evidence="2">The sequence shown here is derived from an EMBL/GenBank/DDBJ whole genome shotgun (WGS) entry which is preliminary data.</text>
</comment>
<organism evidence="2 3">
    <name type="scientific">Maribacter chungangensis</name>
    <dbReference type="NCBI Taxonomy" id="1069117"/>
    <lineage>
        <taxon>Bacteria</taxon>
        <taxon>Pseudomonadati</taxon>
        <taxon>Bacteroidota</taxon>
        <taxon>Flavobacteriia</taxon>
        <taxon>Flavobacteriales</taxon>
        <taxon>Flavobacteriaceae</taxon>
        <taxon>Maribacter</taxon>
    </lineage>
</organism>
<protein>
    <submittedName>
        <fullName evidence="2">DsbA family protein</fullName>
    </submittedName>
</protein>
<keyword evidence="3" id="KW-1185">Reference proteome</keyword>
<dbReference type="InterPro" id="IPR036249">
    <property type="entry name" value="Thioredoxin-like_sf"/>
</dbReference>
<dbReference type="CDD" id="cd03024">
    <property type="entry name" value="DsbA_FrnE"/>
    <property type="match status" value="1"/>
</dbReference>
<dbReference type="SUPFAM" id="SSF52833">
    <property type="entry name" value="Thioredoxin-like"/>
    <property type="match status" value="1"/>
</dbReference>
<dbReference type="Proteomes" id="UP001597012">
    <property type="component" value="Unassembled WGS sequence"/>
</dbReference>
<dbReference type="PANTHER" id="PTHR13887:SF41">
    <property type="entry name" value="THIOREDOXIN SUPERFAMILY PROTEIN"/>
    <property type="match status" value="1"/>
</dbReference>
<sequence length="229" mass="25745">MQQEPITIDVVSDVACPWCYIGKKRMEAALEQWQGAPVEVRWHPFQLDPTIPAAGFDRDTYLSSKFGDLEKTKVMTDRITNVGTELNIEFNFGENWLAVNTLRLHQLLHVAGEEGFGSQLKERFLYGYFTENLHLNSTEVLTTIMAEFGWDARKTEAVITDDTIAYQVKQEIAHYQQLGVSGVPFFIINNKYGINGAQPSSVFLEAFEEVAPAKNLEAGEKCGLDGENC</sequence>